<dbReference type="InterPro" id="IPR007219">
    <property type="entry name" value="XnlR_reg_dom"/>
</dbReference>
<organism evidence="6 7">
    <name type="scientific">Oidiodendron maius (strain Zn)</name>
    <dbReference type="NCBI Taxonomy" id="913774"/>
    <lineage>
        <taxon>Eukaryota</taxon>
        <taxon>Fungi</taxon>
        <taxon>Dikarya</taxon>
        <taxon>Ascomycota</taxon>
        <taxon>Pezizomycotina</taxon>
        <taxon>Leotiomycetes</taxon>
        <taxon>Leotiomycetes incertae sedis</taxon>
        <taxon>Myxotrichaceae</taxon>
        <taxon>Oidiodendron</taxon>
    </lineage>
</organism>
<feature type="domain" description="Xylanolytic transcriptional activator regulatory" evidence="5">
    <location>
        <begin position="211"/>
        <end position="289"/>
    </location>
</feature>
<keyword evidence="7" id="KW-1185">Reference proteome</keyword>
<dbReference type="EMBL" id="KN832878">
    <property type="protein sequence ID" value="KIM99984.1"/>
    <property type="molecule type" value="Genomic_DNA"/>
</dbReference>
<dbReference type="HOGENOM" id="CLU_010170_1_1_1"/>
<dbReference type="PANTHER" id="PTHR47424">
    <property type="entry name" value="REGULATORY PROTEIN GAL4"/>
    <property type="match status" value="1"/>
</dbReference>
<feature type="non-terminal residue" evidence="6">
    <location>
        <position position="1"/>
    </location>
</feature>
<reference evidence="7" key="2">
    <citation type="submission" date="2015-01" db="EMBL/GenBank/DDBJ databases">
        <title>Evolutionary Origins and Diversification of the Mycorrhizal Mutualists.</title>
        <authorList>
            <consortium name="DOE Joint Genome Institute"/>
            <consortium name="Mycorrhizal Genomics Consortium"/>
            <person name="Kohler A."/>
            <person name="Kuo A."/>
            <person name="Nagy L.G."/>
            <person name="Floudas D."/>
            <person name="Copeland A."/>
            <person name="Barry K.W."/>
            <person name="Cichocki N."/>
            <person name="Veneault-Fourrey C."/>
            <person name="LaButti K."/>
            <person name="Lindquist E.A."/>
            <person name="Lipzen A."/>
            <person name="Lundell T."/>
            <person name="Morin E."/>
            <person name="Murat C."/>
            <person name="Riley R."/>
            <person name="Ohm R."/>
            <person name="Sun H."/>
            <person name="Tunlid A."/>
            <person name="Henrissat B."/>
            <person name="Grigoriev I.V."/>
            <person name="Hibbett D.S."/>
            <person name="Martin F."/>
        </authorList>
    </citation>
    <scope>NUCLEOTIDE SEQUENCE [LARGE SCALE GENOMIC DNA]</scope>
    <source>
        <strain evidence="7">Zn</strain>
    </source>
</reference>
<keyword evidence="4" id="KW-0472">Membrane</keyword>
<dbReference type="OrthoDB" id="47007at2759"/>
<dbReference type="Pfam" id="PF04082">
    <property type="entry name" value="Fungal_trans"/>
    <property type="match status" value="1"/>
</dbReference>
<evidence type="ECO:0000313" key="6">
    <source>
        <dbReference type="EMBL" id="KIM99984.1"/>
    </source>
</evidence>
<dbReference type="Proteomes" id="UP000054321">
    <property type="component" value="Unassembled WGS sequence"/>
</dbReference>
<evidence type="ECO:0000256" key="1">
    <source>
        <dbReference type="ARBA" id="ARBA00023015"/>
    </source>
</evidence>
<dbReference type="GO" id="GO:0000978">
    <property type="term" value="F:RNA polymerase II cis-regulatory region sequence-specific DNA binding"/>
    <property type="evidence" value="ECO:0007669"/>
    <property type="project" value="TreeGrafter"/>
</dbReference>
<dbReference type="STRING" id="913774.A0A0C3H9P9"/>
<keyword evidence="2" id="KW-0804">Transcription</keyword>
<dbReference type="SMART" id="SM00906">
    <property type="entry name" value="Fungal_trans"/>
    <property type="match status" value="1"/>
</dbReference>
<reference evidence="6 7" key="1">
    <citation type="submission" date="2014-04" db="EMBL/GenBank/DDBJ databases">
        <authorList>
            <consortium name="DOE Joint Genome Institute"/>
            <person name="Kuo A."/>
            <person name="Martino E."/>
            <person name="Perotto S."/>
            <person name="Kohler A."/>
            <person name="Nagy L.G."/>
            <person name="Floudas D."/>
            <person name="Copeland A."/>
            <person name="Barry K.W."/>
            <person name="Cichocki N."/>
            <person name="Veneault-Fourrey C."/>
            <person name="LaButti K."/>
            <person name="Lindquist E.A."/>
            <person name="Lipzen A."/>
            <person name="Lundell T."/>
            <person name="Morin E."/>
            <person name="Murat C."/>
            <person name="Sun H."/>
            <person name="Tunlid A."/>
            <person name="Henrissat B."/>
            <person name="Grigoriev I.V."/>
            <person name="Hibbett D.S."/>
            <person name="Martin F."/>
            <person name="Nordberg H.P."/>
            <person name="Cantor M.N."/>
            <person name="Hua S.X."/>
        </authorList>
    </citation>
    <scope>NUCLEOTIDE SEQUENCE [LARGE SCALE GENOMIC DNA]</scope>
    <source>
        <strain evidence="6 7">Zn</strain>
    </source>
</reference>
<dbReference type="InterPro" id="IPR051127">
    <property type="entry name" value="Fungal_SecMet_Regulators"/>
</dbReference>
<dbReference type="GO" id="GO:0000435">
    <property type="term" value="P:positive regulation of transcription from RNA polymerase II promoter by galactose"/>
    <property type="evidence" value="ECO:0007669"/>
    <property type="project" value="TreeGrafter"/>
</dbReference>
<evidence type="ECO:0000313" key="7">
    <source>
        <dbReference type="Proteomes" id="UP000054321"/>
    </source>
</evidence>
<evidence type="ECO:0000256" key="4">
    <source>
        <dbReference type="SAM" id="Phobius"/>
    </source>
</evidence>
<dbReference type="GO" id="GO:0000981">
    <property type="term" value="F:DNA-binding transcription factor activity, RNA polymerase II-specific"/>
    <property type="evidence" value="ECO:0007669"/>
    <property type="project" value="TreeGrafter"/>
</dbReference>
<proteinExistence type="predicted"/>
<name>A0A0C3H9P9_OIDMZ</name>
<keyword evidence="4" id="KW-0812">Transmembrane</keyword>
<evidence type="ECO:0000259" key="5">
    <source>
        <dbReference type="SMART" id="SM00906"/>
    </source>
</evidence>
<dbReference type="InParanoid" id="A0A0C3H9P9"/>
<evidence type="ECO:0000256" key="3">
    <source>
        <dbReference type="ARBA" id="ARBA00023242"/>
    </source>
</evidence>
<keyword evidence="3" id="KW-0539">Nucleus</keyword>
<dbReference type="AlphaFoldDB" id="A0A0C3H9P9"/>
<dbReference type="PANTHER" id="PTHR47424:SF9">
    <property type="entry name" value="TAH-2"/>
    <property type="match status" value="1"/>
</dbReference>
<feature type="transmembrane region" description="Helical" evidence="4">
    <location>
        <begin position="439"/>
        <end position="456"/>
    </location>
</feature>
<dbReference type="GO" id="GO:0005634">
    <property type="term" value="C:nucleus"/>
    <property type="evidence" value="ECO:0007669"/>
    <property type="project" value="TreeGrafter"/>
</dbReference>
<accession>A0A0C3H9P9</accession>
<sequence>PEDEAPIENPGRLLQDNMGRMLYLGDSATLSFLHSIRRLVANSLGPSPFTMDSSRYKILEAAISIPPSCQLNYALPDPEAAQYLVGSFFASIAGLFEIFDKSEFTAKVLDTYSRPLDASPQWLCHLNLVFAIGLQICKDITTLTAVETCIMQRLEGKTVNRAEIFYITAKEFKDPVLAIEGGEISDIQSLLLTTIYMLASSKRNAAWGYLGNETAGMAVNLAHALGLQKEEALMLFNPAERVERRKLWQSLYIMDSFLATSLGRPSSINAISDSDLYASLSSSEIASDSNELLFSVKASKIASDILSRIYRNRKASRSIAYTLSLQLGDWMKELPEELHWRRISVLSEDQHMTLKRLHINLIYFHGIQLLTRPFLLHKISKQLGGEMRSEQQNLPSRVDIGRPEQIFCFHGACVRSAMHTINGVYATYNVSALPRRDPFVIYWLFSAALVILANIFSPVHTEADGNAAVQKALAVMSFCGAIDSQAHRYHVILKSFHDVLTADAAKK</sequence>
<gene>
    <name evidence="6" type="ORF">OIDMADRAFT_70834</name>
</gene>
<keyword evidence="4" id="KW-1133">Transmembrane helix</keyword>
<dbReference type="GO" id="GO:0006351">
    <property type="term" value="P:DNA-templated transcription"/>
    <property type="evidence" value="ECO:0007669"/>
    <property type="project" value="InterPro"/>
</dbReference>
<protein>
    <recommendedName>
        <fullName evidence="5">Xylanolytic transcriptional activator regulatory domain-containing protein</fullName>
    </recommendedName>
</protein>
<feature type="non-terminal residue" evidence="6">
    <location>
        <position position="507"/>
    </location>
</feature>
<evidence type="ECO:0000256" key="2">
    <source>
        <dbReference type="ARBA" id="ARBA00023163"/>
    </source>
</evidence>
<keyword evidence="1" id="KW-0805">Transcription regulation</keyword>
<dbReference type="CDD" id="cd12148">
    <property type="entry name" value="fungal_TF_MHR"/>
    <property type="match status" value="1"/>
</dbReference>
<dbReference type="GO" id="GO:0008270">
    <property type="term" value="F:zinc ion binding"/>
    <property type="evidence" value="ECO:0007669"/>
    <property type="project" value="InterPro"/>
</dbReference>